<evidence type="ECO:0000256" key="1">
    <source>
        <dbReference type="SAM" id="MobiDB-lite"/>
    </source>
</evidence>
<reference evidence="2 3" key="1">
    <citation type="submission" date="2014-04" db="EMBL/GenBank/DDBJ databases">
        <authorList>
            <consortium name="DOE Joint Genome Institute"/>
            <person name="Kuo A."/>
            <person name="Ruytinx J."/>
            <person name="Rineau F."/>
            <person name="Colpaert J."/>
            <person name="Kohler A."/>
            <person name="Nagy L.G."/>
            <person name="Floudas D."/>
            <person name="Copeland A."/>
            <person name="Barry K.W."/>
            <person name="Cichocki N."/>
            <person name="Veneault-Fourrey C."/>
            <person name="LaButti K."/>
            <person name="Lindquist E.A."/>
            <person name="Lipzen A."/>
            <person name="Lundell T."/>
            <person name="Morin E."/>
            <person name="Murat C."/>
            <person name="Sun H."/>
            <person name="Tunlid A."/>
            <person name="Henrissat B."/>
            <person name="Grigoriev I.V."/>
            <person name="Hibbett D.S."/>
            <person name="Martin F."/>
            <person name="Nordberg H.P."/>
            <person name="Cantor M.N."/>
            <person name="Hua S.X."/>
        </authorList>
    </citation>
    <scope>NUCLEOTIDE SEQUENCE [LARGE SCALE GENOMIC DNA]</scope>
    <source>
        <strain evidence="2 3">UH-Slu-Lm8-n1</strain>
    </source>
</reference>
<name>A0A0D0AU88_9AGAM</name>
<keyword evidence="3" id="KW-1185">Reference proteome</keyword>
<reference evidence="3" key="2">
    <citation type="submission" date="2015-01" db="EMBL/GenBank/DDBJ databases">
        <title>Evolutionary Origins and Diversification of the Mycorrhizal Mutualists.</title>
        <authorList>
            <consortium name="DOE Joint Genome Institute"/>
            <consortium name="Mycorrhizal Genomics Consortium"/>
            <person name="Kohler A."/>
            <person name="Kuo A."/>
            <person name="Nagy L.G."/>
            <person name="Floudas D."/>
            <person name="Copeland A."/>
            <person name="Barry K.W."/>
            <person name="Cichocki N."/>
            <person name="Veneault-Fourrey C."/>
            <person name="LaButti K."/>
            <person name="Lindquist E.A."/>
            <person name="Lipzen A."/>
            <person name="Lundell T."/>
            <person name="Morin E."/>
            <person name="Murat C."/>
            <person name="Riley R."/>
            <person name="Ohm R."/>
            <person name="Sun H."/>
            <person name="Tunlid A."/>
            <person name="Henrissat B."/>
            <person name="Grigoriev I.V."/>
            <person name="Hibbett D.S."/>
            <person name="Martin F."/>
        </authorList>
    </citation>
    <scope>NUCLEOTIDE SEQUENCE [LARGE SCALE GENOMIC DNA]</scope>
    <source>
        <strain evidence="3">UH-Slu-Lm8-n1</strain>
    </source>
</reference>
<proteinExistence type="predicted"/>
<evidence type="ECO:0000313" key="2">
    <source>
        <dbReference type="EMBL" id="KIK37887.1"/>
    </source>
</evidence>
<feature type="region of interest" description="Disordered" evidence="1">
    <location>
        <begin position="10"/>
        <end position="32"/>
    </location>
</feature>
<dbReference type="HOGENOM" id="CLU_2528973_0_0_1"/>
<sequence length="84" mass="9840">MRGFSVEVVANASMGQPDSKKKKKKRLQDQLKDYQRESAPCTREVIVSIEFKEQMPFCSWSLERVVGAWKTRWHRGSSRIHSRT</sequence>
<organism evidence="2 3">
    <name type="scientific">Suillus luteus UH-Slu-Lm8-n1</name>
    <dbReference type="NCBI Taxonomy" id="930992"/>
    <lineage>
        <taxon>Eukaryota</taxon>
        <taxon>Fungi</taxon>
        <taxon>Dikarya</taxon>
        <taxon>Basidiomycota</taxon>
        <taxon>Agaricomycotina</taxon>
        <taxon>Agaricomycetes</taxon>
        <taxon>Agaricomycetidae</taxon>
        <taxon>Boletales</taxon>
        <taxon>Suillineae</taxon>
        <taxon>Suillaceae</taxon>
        <taxon>Suillus</taxon>
    </lineage>
</organism>
<gene>
    <name evidence="2" type="ORF">CY34DRAFT_423481</name>
</gene>
<evidence type="ECO:0000313" key="3">
    <source>
        <dbReference type="Proteomes" id="UP000054485"/>
    </source>
</evidence>
<dbReference type="EMBL" id="KN835423">
    <property type="protein sequence ID" value="KIK37887.1"/>
    <property type="molecule type" value="Genomic_DNA"/>
</dbReference>
<dbReference type="AlphaFoldDB" id="A0A0D0AU88"/>
<protein>
    <submittedName>
        <fullName evidence="2">Uncharacterized protein</fullName>
    </submittedName>
</protein>
<dbReference type="Proteomes" id="UP000054485">
    <property type="component" value="Unassembled WGS sequence"/>
</dbReference>
<dbReference type="InParanoid" id="A0A0D0AU88"/>
<accession>A0A0D0AU88</accession>